<comment type="caution">
    <text evidence="2">The sequence shown here is derived from an EMBL/GenBank/DDBJ whole genome shotgun (WGS) entry which is preliminary data.</text>
</comment>
<organism evidence="2 3">
    <name type="scientific">Cucumis melo var. makuwa</name>
    <name type="common">Oriental melon</name>
    <dbReference type="NCBI Taxonomy" id="1194695"/>
    <lineage>
        <taxon>Eukaryota</taxon>
        <taxon>Viridiplantae</taxon>
        <taxon>Streptophyta</taxon>
        <taxon>Embryophyta</taxon>
        <taxon>Tracheophyta</taxon>
        <taxon>Spermatophyta</taxon>
        <taxon>Magnoliopsida</taxon>
        <taxon>eudicotyledons</taxon>
        <taxon>Gunneridae</taxon>
        <taxon>Pentapetalae</taxon>
        <taxon>rosids</taxon>
        <taxon>fabids</taxon>
        <taxon>Cucurbitales</taxon>
        <taxon>Cucurbitaceae</taxon>
        <taxon>Benincaseae</taxon>
        <taxon>Cucumis</taxon>
    </lineage>
</organism>
<reference evidence="2 3" key="1">
    <citation type="submission" date="2019-08" db="EMBL/GenBank/DDBJ databases">
        <title>Draft genome sequences of two oriental melons (Cucumis melo L. var makuwa).</title>
        <authorList>
            <person name="Kwon S.-Y."/>
        </authorList>
    </citation>
    <scope>NUCLEOTIDE SEQUENCE [LARGE SCALE GENOMIC DNA]</scope>
    <source>
        <strain evidence="3">cv. Chang Bougi</strain>
        <tissue evidence="2">Leaf</tissue>
    </source>
</reference>
<sequence length="141" mass="15687">MMINLNVAEMNGAVFDENSQVPYILKSLPKRFLQFCSNTEMNKIEYNMTTLLKELQTFQSFKGQKVGEENVVHCRRFVPLSSRSKKIQKKKGGKGKGPTTTIEGKGKAKETSSLEQLEEDEMTLKVGTRGIISAPAVGDAK</sequence>
<feature type="compositionally biased region" description="Basic residues" evidence="1">
    <location>
        <begin position="83"/>
        <end position="94"/>
    </location>
</feature>
<accession>A0A5D3BV96</accession>
<feature type="region of interest" description="Disordered" evidence="1">
    <location>
        <begin position="83"/>
        <end position="116"/>
    </location>
</feature>
<proteinExistence type="predicted"/>
<name>A0A5D3BV96_CUCMM</name>
<evidence type="ECO:0000313" key="3">
    <source>
        <dbReference type="Proteomes" id="UP000321947"/>
    </source>
</evidence>
<evidence type="ECO:0000313" key="2">
    <source>
        <dbReference type="EMBL" id="TYK02156.1"/>
    </source>
</evidence>
<evidence type="ECO:0000256" key="1">
    <source>
        <dbReference type="SAM" id="MobiDB-lite"/>
    </source>
</evidence>
<dbReference type="Proteomes" id="UP000321947">
    <property type="component" value="Unassembled WGS sequence"/>
</dbReference>
<dbReference type="EMBL" id="SSTD01015868">
    <property type="protein sequence ID" value="TYK02156.1"/>
    <property type="molecule type" value="Genomic_DNA"/>
</dbReference>
<protein>
    <submittedName>
        <fullName evidence="2">Gag/pol protein</fullName>
    </submittedName>
</protein>
<dbReference type="AlphaFoldDB" id="A0A5D3BV96"/>
<gene>
    <name evidence="2" type="ORF">E5676_scaffold388G00460</name>
</gene>